<feature type="domain" description="Cation/H+ exchanger transmembrane" evidence="9">
    <location>
        <begin position="14"/>
        <end position="397"/>
    </location>
</feature>
<accession>A0A1Q8T9Y5</accession>
<evidence type="ECO:0000259" key="9">
    <source>
        <dbReference type="Pfam" id="PF00999"/>
    </source>
</evidence>
<keyword evidence="4 8" id="KW-0812">Transmembrane</keyword>
<evidence type="ECO:0000313" key="11">
    <source>
        <dbReference type="Proteomes" id="UP000186806"/>
    </source>
</evidence>
<feature type="transmembrane region" description="Helical" evidence="8">
    <location>
        <begin position="373"/>
        <end position="400"/>
    </location>
</feature>
<comment type="caution">
    <text evidence="10">The sequence shown here is derived from an EMBL/GenBank/DDBJ whole genome shotgun (WGS) entry which is preliminary data.</text>
</comment>
<keyword evidence="5 8" id="KW-1133">Transmembrane helix</keyword>
<gene>
    <name evidence="10" type="ORF">BTW10_14130</name>
</gene>
<evidence type="ECO:0000256" key="6">
    <source>
        <dbReference type="ARBA" id="ARBA00023065"/>
    </source>
</evidence>
<feature type="transmembrane region" description="Helical" evidence="8">
    <location>
        <begin position="344"/>
        <end position="361"/>
    </location>
</feature>
<evidence type="ECO:0000256" key="2">
    <source>
        <dbReference type="ARBA" id="ARBA00022448"/>
    </source>
</evidence>
<evidence type="ECO:0000256" key="3">
    <source>
        <dbReference type="ARBA" id="ARBA00022449"/>
    </source>
</evidence>
<dbReference type="Proteomes" id="UP000186806">
    <property type="component" value="Unassembled WGS sequence"/>
</dbReference>
<proteinExistence type="predicted"/>
<dbReference type="Pfam" id="PF00999">
    <property type="entry name" value="Na_H_Exchanger"/>
    <property type="match status" value="1"/>
</dbReference>
<evidence type="ECO:0000256" key="7">
    <source>
        <dbReference type="ARBA" id="ARBA00023136"/>
    </source>
</evidence>
<dbReference type="EMBL" id="MSDQ01000033">
    <property type="protein sequence ID" value="OLO10490.1"/>
    <property type="molecule type" value="Genomic_DNA"/>
</dbReference>
<feature type="transmembrane region" description="Helical" evidence="8">
    <location>
        <begin position="196"/>
        <end position="214"/>
    </location>
</feature>
<evidence type="ECO:0000256" key="5">
    <source>
        <dbReference type="ARBA" id="ARBA00022989"/>
    </source>
</evidence>
<dbReference type="GO" id="GO:1902600">
    <property type="term" value="P:proton transmembrane transport"/>
    <property type="evidence" value="ECO:0007669"/>
    <property type="project" value="InterPro"/>
</dbReference>
<keyword evidence="3" id="KW-0050">Antiport</keyword>
<reference evidence="10 11" key="1">
    <citation type="submission" date="2016-12" db="EMBL/GenBank/DDBJ databases">
        <title>Draft genome sequences of strains Salinicola socius SMB35, Salinicola sp. MH3R3-1 and Chromohalobacter sp. SMB17 from the Verkhnekamsk potash mining region of Russia.</title>
        <authorList>
            <person name="Mavrodi D.V."/>
            <person name="Olsson B.E."/>
            <person name="Korsakova E.S."/>
            <person name="Pyankova A."/>
            <person name="Mavrodi O.V."/>
            <person name="Plotnikova E.G."/>
        </authorList>
    </citation>
    <scope>NUCLEOTIDE SEQUENCE [LARGE SCALE GENOMIC DNA]</scope>
    <source>
        <strain evidence="10 11">SMB17</strain>
    </source>
</reference>
<comment type="subcellular location">
    <subcellularLocation>
        <location evidence="1">Cell membrane</location>
        <topology evidence="1">Multi-pass membrane protein</topology>
    </subcellularLocation>
</comment>
<feature type="transmembrane region" description="Helical" evidence="8">
    <location>
        <begin position="249"/>
        <end position="265"/>
    </location>
</feature>
<keyword evidence="11" id="KW-1185">Reference proteome</keyword>
<name>A0A1Q8T9Y5_9GAMM</name>
<protein>
    <submittedName>
        <fullName evidence="10">Cation transporter</fullName>
    </submittedName>
</protein>
<dbReference type="GO" id="GO:0015297">
    <property type="term" value="F:antiporter activity"/>
    <property type="evidence" value="ECO:0007669"/>
    <property type="project" value="UniProtKB-KW"/>
</dbReference>
<keyword evidence="6" id="KW-0406">Ion transport</keyword>
<evidence type="ECO:0000256" key="1">
    <source>
        <dbReference type="ARBA" id="ARBA00004651"/>
    </source>
</evidence>
<dbReference type="PANTHER" id="PTHR32507">
    <property type="entry name" value="NA(+)/H(+) ANTIPORTER 1"/>
    <property type="match status" value="1"/>
</dbReference>
<feature type="transmembrane region" description="Helical" evidence="8">
    <location>
        <begin position="91"/>
        <end position="114"/>
    </location>
</feature>
<dbReference type="PANTHER" id="PTHR32507:SF8">
    <property type="entry name" value="CNH1P"/>
    <property type="match status" value="1"/>
</dbReference>
<dbReference type="InterPro" id="IPR006153">
    <property type="entry name" value="Cation/H_exchanger_TM"/>
</dbReference>
<dbReference type="RefSeq" id="WP_075369942.1">
    <property type="nucleotide sequence ID" value="NZ_MSDQ01000033.1"/>
</dbReference>
<feature type="transmembrane region" description="Helical" evidence="8">
    <location>
        <begin position="286"/>
        <end position="305"/>
    </location>
</feature>
<dbReference type="AlphaFoldDB" id="A0A1Q8T9Y5"/>
<organism evidence="10 11">
    <name type="scientific">Chromohalobacter japonicus</name>
    <dbReference type="NCBI Taxonomy" id="223900"/>
    <lineage>
        <taxon>Bacteria</taxon>
        <taxon>Pseudomonadati</taxon>
        <taxon>Pseudomonadota</taxon>
        <taxon>Gammaproteobacteria</taxon>
        <taxon>Oceanospirillales</taxon>
        <taxon>Halomonadaceae</taxon>
        <taxon>Chromohalobacter</taxon>
    </lineage>
</organism>
<keyword evidence="7 8" id="KW-0472">Membrane</keyword>
<evidence type="ECO:0000256" key="8">
    <source>
        <dbReference type="SAM" id="Phobius"/>
    </source>
</evidence>
<sequence>MESHIYFLGGFGLLILLVAWFPVFIRNLPLTLPIICVMIGYAIFTVAGIELNPRDYPNTLSLLVELTIIVSLTGAGLSIDKRLKWRKWIDTARLLGIAMPVSVAAVAGLAAYFLGLPWETAALLGAVLAPTDPVLASDVRVGPPMEGPEDGVRFNLTTEAGLNDGVGFPFTFLAIGLAAHGGSLGAWTWEWLAIDVVWRSIAGFVAGWCIGRLLGNIVYRVGSKIIARTGQGFATLGITFVAYASAEFIHGYGFIAVFVAALVLRRRDGDHVYNTRLHDFTEQTEHLLMMVLLVLFGGALAGSALEGLTWKIALATVIILFCIRPLAGMLSLAGSPMLRCERTAVSLFGIRGVGSFYYLAYAASMQDFRQADIVWTTTSFVVLVSVFAYGMVSAPVMGWLDRRKAEEQSG</sequence>
<evidence type="ECO:0000313" key="10">
    <source>
        <dbReference type="EMBL" id="OLO10490.1"/>
    </source>
</evidence>
<feature type="transmembrane region" description="Helical" evidence="8">
    <location>
        <begin position="61"/>
        <end position="79"/>
    </location>
</feature>
<keyword evidence="2" id="KW-0813">Transport</keyword>
<feature type="transmembrane region" description="Helical" evidence="8">
    <location>
        <begin position="6"/>
        <end position="25"/>
    </location>
</feature>
<feature type="transmembrane region" description="Helical" evidence="8">
    <location>
        <begin position="32"/>
        <end position="49"/>
    </location>
</feature>
<dbReference type="GO" id="GO:0005886">
    <property type="term" value="C:plasma membrane"/>
    <property type="evidence" value="ECO:0007669"/>
    <property type="project" value="UniProtKB-SubCell"/>
</dbReference>
<feature type="transmembrane region" description="Helical" evidence="8">
    <location>
        <begin position="311"/>
        <end position="332"/>
    </location>
</feature>
<evidence type="ECO:0000256" key="4">
    <source>
        <dbReference type="ARBA" id="ARBA00022692"/>
    </source>
</evidence>